<keyword evidence="2 5" id="KW-0863">Zinc-finger</keyword>
<dbReference type="Pfam" id="PF15965">
    <property type="entry name" value="zf-TRAF_2"/>
    <property type="match status" value="2"/>
</dbReference>
<dbReference type="Proteomes" id="UP001186944">
    <property type="component" value="Unassembled WGS sequence"/>
</dbReference>
<dbReference type="Gene3D" id="3.30.40.150">
    <property type="entry name" value="TRAF-like zinc-finger, N-terminal subdomain"/>
    <property type="match status" value="1"/>
</dbReference>
<dbReference type="InterPro" id="IPR001810">
    <property type="entry name" value="F-box_dom"/>
</dbReference>
<dbReference type="PANTHER" id="PTHR15933">
    <property type="entry name" value="PROTEIN CBG16327"/>
    <property type="match status" value="1"/>
</dbReference>
<evidence type="ECO:0000256" key="2">
    <source>
        <dbReference type="ARBA" id="ARBA00022771"/>
    </source>
</evidence>
<accession>A0AA88YM44</accession>
<evidence type="ECO:0000256" key="5">
    <source>
        <dbReference type="PROSITE-ProRule" id="PRU00207"/>
    </source>
</evidence>
<evidence type="ECO:0000313" key="8">
    <source>
        <dbReference type="EMBL" id="KAK3103602.1"/>
    </source>
</evidence>
<dbReference type="EMBL" id="VSWD01000005">
    <property type="protein sequence ID" value="KAK3103602.1"/>
    <property type="molecule type" value="Genomic_DNA"/>
</dbReference>
<evidence type="ECO:0000313" key="9">
    <source>
        <dbReference type="Proteomes" id="UP001186944"/>
    </source>
</evidence>
<name>A0AA88YM44_PINIB</name>
<dbReference type="Gene3D" id="1.20.1280.50">
    <property type="match status" value="1"/>
</dbReference>
<evidence type="ECO:0000256" key="4">
    <source>
        <dbReference type="ARBA" id="ARBA00022833"/>
    </source>
</evidence>
<reference evidence="8" key="1">
    <citation type="submission" date="2019-08" db="EMBL/GenBank/DDBJ databases">
        <title>The improved chromosome-level genome for the pearl oyster Pinctada fucata martensii using PacBio sequencing and Hi-C.</title>
        <authorList>
            <person name="Zheng Z."/>
        </authorList>
    </citation>
    <scope>NUCLEOTIDE SEQUENCE</scope>
    <source>
        <strain evidence="8">ZZ-2019</strain>
        <tissue evidence="8">Adductor muscle</tissue>
    </source>
</reference>
<keyword evidence="4 5" id="KW-0862">Zinc</keyword>
<organism evidence="8 9">
    <name type="scientific">Pinctada imbricata</name>
    <name type="common">Atlantic pearl-oyster</name>
    <name type="synonym">Pinctada martensii</name>
    <dbReference type="NCBI Taxonomy" id="66713"/>
    <lineage>
        <taxon>Eukaryota</taxon>
        <taxon>Metazoa</taxon>
        <taxon>Spiralia</taxon>
        <taxon>Lophotrochozoa</taxon>
        <taxon>Mollusca</taxon>
        <taxon>Bivalvia</taxon>
        <taxon>Autobranchia</taxon>
        <taxon>Pteriomorphia</taxon>
        <taxon>Pterioida</taxon>
        <taxon>Pterioidea</taxon>
        <taxon>Pteriidae</taxon>
        <taxon>Pinctada</taxon>
    </lineage>
</organism>
<proteinExistence type="predicted"/>
<dbReference type="SUPFAM" id="SSF49599">
    <property type="entry name" value="TRAF domain-like"/>
    <property type="match status" value="2"/>
</dbReference>
<dbReference type="GO" id="GO:0061630">
    <property type="term" value="F:ubiquitin protein ligase activity"/>
    <property type="evidence" value="ECO:0007669"/>
    <property type="project" value="InterPro"/>
</dbReference>
<evidence type="ECO:0000256" key="1">
    <source>
        <dbReference type="ARBA" id="ARBA00022723"/>
    </source>
</evidence>
<dbReference type="InterPro" id="IPR001293">
    <property type="entry name" value="Znf_TRAF"/>
</dbReference>
<evidence type="ECO:0000259" key="6">
    <source>
        <dbReference type="PROSITE" id="PS50145"/>
    </source>
</evidence>
<dbReference type="PANTHER" id="PTHR15933:SF20">
    <property type="entry name" value="F-BOX DOMAIN-CONTAINING PROTEIN"/>
    <property type="match status" value="1"/>
</dbReference>
<sequence length="469" mass="53399">MYKPITAFVDDLEYLLPVRFREIPCSGCRGEVENASANQPSEAVFADRSARKHKLGRGSWVLFVKFCAVVSQEKLKMCKRLTSKFKSPRVQFADYHSIMPLVDIDAYNKDYVSPLIENLSPPGHVHCSTCRNLRCPVPVDCEMIPCKEGCPVMFHSCKEEDHLKICRRAEITCPIGCGQTITRKKFAQHFTMCTKNDRYVEYVERNDVRPCVNGCNKRIKASAQKDHDLLCKLKRVPCINAPAGCEALLLRKEKASHLPRCPAAVNSLIRPDIVRRDEFTNFTKMRATLEDAGSKECYMCHSDFTLPGVEPVIPSGSMKHDSTLDCPVFVPSLPQCDDRLTSDQNIQDLPGELLLTICGHLDSLSLYFLSMTCRRLRDICQSLLQERGMVSLRWKDVQEGTEKTWTPQDKVWTFSKMTTPVIQWKRYDPEIYLRHVTSCEVNKSVERVVNKEPFALVPMDSNKDISTSS</sequence>
<dbReference type="AlphaFoldDB" id="A0AA88YM44"/>
<dbReference type="PROSITE" id="PS50145">
    <property type="entry name" value="ZF_TRAF"/>
    <property type="match status" value="1"/>
</dbReference>
<dbReference type="InterPro" id="IPR031890">
    <property type="entry name" value="Fbxo30/Fbxo40"/>
</dbReference>
<dbReference type="GO" id="GO:0008270">
    <property type="term" value="F:zinc ion binding"/>
    <property type="evidence" value="ECO:0007669"/>
    <property type="project" value="UniProtKB-KW"/>
</dbReference>
<comment type="caution">
    <text evidence="8">The sequence shown here is derived from an EMBL/GenBank/DDBJ whole genome shotgun (WGS) entry which is preliminary data.</text>
</comment>
<keyword evidence="1 5" id="KW-0479">Metal-binding</keyword>
<evidence type="ECO:0000259" key="7">
    <source>
        <dbReference type="PROSITE" id="PS50181"/>
    </source>
</evidence>
<dbReference type="InterPro" id="IPR036047">
    <property type="entry name" value="F-box-like_dom_sf"/>
</dbReference>
<keyword evidence="9" id="KW-1185">Reference proteome</keyword>
<keyword evidence="3" id="KW-0833">Ubl conjugation pathway</keyword>
<dbReference type="Pfam" id="PF15966">
    <property type="entry name" value="F-box_4"/>
    <property type="match status" value="1"/>
</dbReference>
<dbReference type="SUPFAM" id="SSF81383">
    <property type="entry name" value="F-box domain"/>
    <property type="match status" value="1"/>
</dbReference>
<protein>
    <submittedName>
        <fullName evidence="8">Uncharacterized protein</fullName>
    </submittedName>
</protein>
<feature type="zinc finger region" description="TRAF-type" evidence="5">
    <location>
        <begin position="162"/>
        <end position="225"/>
    </location>
</feature>
<evidence type="ECO:0000256" key="3">
    <source>
        <dbReference type="ARBA" id="ARBA00022786"/>
    </source>
</evidence>
<dbReference type="InterPro" id="IPR043013">
    <property type="entry name" value="Znf_TRAF_N"/>
</dbReference>
<dbReference type="PROSITE" id="PS50181">
    <property type="entry name" value="FBOX"/>
    <property type="match status" value="1"/>
</dbReference>
<gene>
    <name evidence="8" type="ORF">FSP39_020456</name>
</gene>
<feature type="domain" description="F-box" evidence="7">
    <location>
        <begin position="343"/>
        <end position="397"/>
    </location>
</feature>
<feature type="domain" description="TRAF-type" evidence="6">
    <location>
        <begin position="162"/>
        <end position="225"/>
    </location>
</feature>